<dbReference type="SMART" id="SM00028">
    <property type="entry name" value="TPR"/>
    <property type="match status" value="2"/>
</dbReference>
<feature type="chain" id="PRO_5044849222" description="Methyltransferase type 12 domain-containing protein" evidence="2">
    <location>
        <begin position="21"/>
        <end position="580"/>
    </location>
</feature>
<accession>A0ABD3NM02</accession>
<feature type="signal peptide" evidence="2">
    <location>
        <begin position="1"/>
        <end position="20"/>
    </location>
</feature>
<name>A0ABD3NM02_9STRA</name>
<dbReference type="Pfam" id="PF08242">
    <property type="entry name" value="Methyltransf_12"/>
    <property type="match status" value="1"/>
</dbReference>
<evidence type="ECO:0000259" key="3">
    <source>
        <dbReference type="Pfam" id="PF08242"/>
    </source>
</evidence>
<dbReference type="Gene3D" id="3.40.50.150">
    <property type="entry name" value="Vaccinia Virus protein VP39"/>
    <property type="match status" value="1"/>
</dbReference>
<dbReference type="Gene3D" id="1.25.40.10">
    <property type="entry name" value="Tetratricopeptide repeat domain"/>
    <property type="match status" value="1"/>
</dbReference>
<gene>
    <name evidence="4" type="ORF">ACHAW5_001386</name>
</gene>
<dbReference type="CDD" id="cd02440">
    <property type="entry name" value="AdoMet_MTases"/>
    <property type="match status" value="1"/>
</dbReference>
<feature type="repeat" description="TPR" evidence="1">
    <location>
        <begin position="299"/>
        <end position="332"/>
    </location>
</feature>
<evidence type="ECO:0000313" key="4">
    <source>
        <dbReference type="EMBL" id="KAL3774600.1"/>
    </source>
</evidence>
<dbReference type="PANTHER" id="PTHR43861">
    <property type="entry name" value="TRANS-ACONITATE 2-METHYLTRANSFERASE-RELATED"/>
    <property type="match status" value="1"/>
</dbReference>
<dbReference type="InterPro" id="IPR013217">
    <property type="entry name" value="Methyltransf_12"/>
</dbReference>
<evidence type="ECO:0000256" key="1">
    <source>
        <dbReference type="PROSITE-ProRule" id="PRU00339"/>
    </source>
</evidence>
<organism evidence="4 5">
    <name type="scientific">Stephanodiscus triporus</name>
    <dbReference type="NCBI Taxonomy" id="2934178"/>
    <lineage>
        <taxon>Eukaryota</taxon>
        <taxon>Sar</taxon>
        <taxon>Stramenopiles</taxon>
        <taxon>Ochrophyta</taxon>
        <taxon>Bacillariophyta</taxon>
        <taxon>Coscinodiscophyceae</taxon>
        <taxon>Thalassiosirophycidae</taxon>
        <taxon>Stephanodiscales</taxon>
        <taxon>Stephanodiscaceae</taxon>
        <taxon>Stephanodiscus</taxon>
    </lineage>
</organism>
<proteinExistence type="predicted"/>
<evidence type="ECO:0000256" key="2">
    <source>
        <dbReference type="SAM" id="SignalP"/>
    </source>
</evidence>
<keyword evidence="5" id="KW-1185">Reference proteome</keyword>
<dbReference type="SUPFAM" id="SSF53335">
    <property type="entry name" value="S-adenosyl-L-methionine-dependent methyltransferases"/>
    <property type="match status" value="1"/>
</dbReference>
<dbReference type="PANTHER" id="PTHR43861:SF1">
    <property type="entry name" value="TRANS-ACONITATE 2-METHYLTRANSFERASE"/>
    <property type="match status" value="1"/>
</dbReference>
<dbReference type="InterPro" id="IPR011990">
    <property type="entry name" value="TPR-like_helical_dom_sf"/>
</dbReference>
<keyword evidence="2" id="KW-0732">Signal</keyword>
<sequence length="580" mass="64138">MISDARRLLYFFMALISAQSSAPPPSNVLQAIRICREKLEVDPHYPKIQHSLAQLLDSTISHVDDVDTASINEVLQLYRAVGQPSIQVKEERLPPKKIRFESLIRAGTIAKDILGDKFQAIEYYSMALNLDGIEESLILLAFQTIMPTLLSLVNVDDHLVDGATMASDSSAQHKQISRYAFDLCNLVEAKSPTESIVDEYRGATFRRMNQSELAFQSYHRAVVKSKQLFDNASNKSLALAADFLRTAIVAAAAAREAGRGFQQQMGYLVDAEQTAVPLLLSLDYDQDENSKDQFRDQVAELYTNMGIAEKKQGSFKNAQDFFIKSLEIKPTDGHALVQLASVSDADNVGDVVSSARELEPEYVSALFDGYSSRFETELVDILQYKGHSLVYESLRNALKRIGKSPASIKNVVDLGCGTGLLGALIADKMPWVIISGVDLSQRMVEISRERKSKRGSNVYASVSNDDAAKYLSTLERRSIDCVLASDVFIYIGDISNVLEEVSECLIGGGMIGFTIESYEGSNKESGLRLLSSGRFGHSRTYINEVAKSNGFEVLSWEERVLRHQGGTHVKGSSVILRKLQ</sequence>
<dbReference type="AlphaFoldDB" id="A0ABD3NM02"/>
<comment type="caution">
    <text evidence="4">The sequence shown here is derived from an EMBL/GenBank/DDBJ whole genome shotgun (WGS) entry which is preliminary data.</text>
</comment>
<evidence type="ECO:0000313" key="5">
    <source>
        <dbReference type="Proteomes" id="UP001530315"/>
    </source>
</evidence>
<keyword evidence="1" id="KW-0802">TPR repeat</keyword>
<dbReference type="EMBL" id="JALLAZ020001457">
    <property type="protein sequence ID" value="KAL3774600.1"/>
    <property type="molecule type" value="Genomic_DNA"/>
</dbReference>
<protein>
    <recommendedName>
        <fullName evidence="3">Methyltransferase type 12 domain-containing protein</fullName>
    </recommendedName>
</protein>
<dbReference type="SUPFAM" id="SSF48452">
    <property type="entry name" value="TPR-like"/>
    <property type="match status" value="1"/>
</dbReference>
<feature type="domain" description="Methyltransferase type 12" evidence="3">
    <location>
        <begin position="412"/>
        <end position="511"/>
    </location>
</feature>
<dbReference type="Proteomes" id="UP001530315">
    <property type="component" value="Unassembled WGS sequence"/>
</dbReference>
<dbReference type="InterPro" id="IPR029063">
    <property type="entry name" value="SAM-dependent_MTases_sf"/>
</dbReference>
<dbReference type="PROSITE" id="PS50005">
    <property type="entry name" value="TPR"/>
    <property type="match status" value="1"/>
</dbReference>
<reference evidence="4 5" key="1">
    <citation type="submission" date="2024-10" db="EMBL/GenBank/DDBJ databases">
        <title>Updated reference genomes for cyclostephanoid diatoms.</title>
        <authorList>
            <person name="Roberts W.R."/>
            <person name="Alverson A.J."/>
        </authorList>
    </citation>
    <scope>NUCLEOTIDE SEQUENCE [LARGE SCALE GENOMIC DNA]</scope>
    <source>
        <strain evidence="4 5">AJA276-08</strain>
    </source>
</reference>
<dbReference type="InterPro" id="IPR019734">
    <property type="entry name" value="TPR_rpt"/>
</dbReference>